<evidence type="ECO:0000313" key="3">
    <source>
        <dbReference type="Proteomes" id="UP000271098"/>
    </source>
</evidence>
<evidence type="ECO:0000256" key="1">
    <source>
        <dbReference type="SAM" id="MobiDB-lite"/>
    </source>
</evidence>
<protein>
    <submittedName>
        <fullName evidence="2 4">Uncharacterized protein</fullName>
    </submittedName>
</protein>
<dbReference type="AlphaFoldDB" id="A0A183EX64"/>
<dbReference type="WBParaSite" id="GPUH_0002558501-mRNA-1">
    <property type="protein sequence ID" value="GPUH_0002558501-mRNA-1"/>
    <property type="gene ID" value="GPUH_0002558501"/>
</dbReference>
<feature type="compositionally biased region" description="Polar residues" evidence="1">
    <location>
        <begin position="94"/>
        <end position="110"/>
    </location>
</feature>
<keyword evidence="3" id="KW-1185">Reference proteome</keyword>
<dbReference type="EMBL" id="UYRT01105692">
    <property type="protein sequence ID" value="VDN44352.1"/>
    <property type="molecule type" value="Genomic_DNA"/>
</dbReference>
<dbReference type="Proteomes" id="UP000271098">
    <property type="component" value="Unassembled WGS sequence"/>
</dbReference>
<reference evidence="2 3" key="2">
    <citation type="submission" date="2018-11" db="EMBL/GenBank/DDBJ databases">
        <authorList>
            <consortium name="Pathogen Informatics"/>
        </authorList>
    </citation>
    <scope>NUCLEOTIDE SEQUENCE [LARGE SCALE GENOMIC DNA]</scope>
</reference>
<dbReference type="OrthoDB" id="5865309at2759"/>
<feature type="region of interest" description="Disordered" evidence="1">
    <location>
        <begin position="139"/>
        <end position="162"/>
    </location>
</feature>
<evidence type="ECO:0000313" key="2">
    <source>
        <dbReference type="EMBL" id="VDN44352.1"/>
    </source>
</evidence>
<evidence type="ECO:0000313" key="4">
    <source>
        <dbReference type="WBParaSite" id="GPUH_0002558501-mRNA-1"/>
    </source>
</evidence>
<name>A0A183EX64_9BILA</name>
<feature type="region of interest" description="Disordered" evidence="1">
    <location>
        <begin position="61"/>
        <end position="110"/>
    </location>
</feature>
<sequence>MVTFGVVFVELLQDECPSCFSLTLHKALDQGIAAASCGVPQPNDRTLSPTPGCYNFNTMSTSGDNGALSDERDGGDFSRPPTTMLIRSSPLPETAQSPTNLDENSRVGQIQPTSAKARLAFEVSERFSHSLAAMLRPKGTYVGPVHPETYERLKSPDTSLST</sequence>
<gene>
    <name evidence="2" type="ORF">GPUH_LOCUS25556</name>
</gene>
<accession>A0A183EX64</accession>
<proteinExistence type="predicted"/>
<organism evidence="4">
    <name type="scientific">Gongylonema pulchrum</name>
    <dbReference type="NCBI Taxonomy" id="637853"/>
    <lineage>
        <taxon>Eukaryota</taxon>
        <taxon>Metazoa</taxon>
        <taxon>Ecdysozoa</taxon>
        <taxon>Nematoda</taxon>
        <taxon>Chromadorea</taxon>
        <taxon>Rhabditida</taxon>
        <taxon>Spirurina</taxon>
        <taxon>Spiruromorpha</taxon>
        <taxon>Spiruroidea</taxon>
        <taxon>Gongylonematidae</taxon>
        <taxon>Gongylonema</taxon>
    </lineage>
</organism>
<reference evidence="4" key="1">
    <citation type="submission" date="2016-06" db="UniProtKB">
        <authorList>
            <consortium name="WormBaseParasite"/>
        </authorList>
    </citation>
    <scope>IDENTIFICATION</scope>
</reference>